<dbReference type="InterPro" id="IPR050300">
    <property type="entry name" value="GDXG_lipolytic_enzyme"/>
</dbReference>
<protein>
    <submittedName>
        <fullName evidence="5">Alpha/beta hydrolase</fullName>
    </submittedName>
</protein>
<dbReference type="PANTHER" id="PTHR48081">
    <property type="entry name" value="AB HYDROLASE SUPERFAMILY PROTEIN C4A8.06C"/>
    <property type="match status" value="1"/>
</dbReference>
<sequence length="333" mass="35199">MSLVAGTAVGHTGRNRPELVRFPGPGLVSRVLAALLVTFVRPVIALFARFPDARWPFALVDGAAIVLPRPRKVHHRKVALPSCRAELITPRSVADSSTAILYLHGGGFITCGLHTHRRLAADVAHAAGCPALAVCYRQLPLHGLGEALEDAVDGFRALIALGYSAENISVVGDSAGGYLAVATALAIVRAGLGRTRALVLMSPMTWVDPDFPVDDDADDPLLTASTIQAISRKLSAVSASPAAELPPVRLASTDLTQLPPTLIQVGTREVLYDGAEELADRIAAARVPCQLQVWEGQFHVFQAAALLMAPARAAVSEIGAFLRTVEVNRGVCR</sequence>
<dbReference type="GO" id="GO:0004806">
    <property type="term" value="F:triacylglycerol lipase activity"/>
    <property type="evidence" value="ECO:0007669"/>
    <property type="project" value="TreeGrafter"/>
</dbReference>
<comment type="similarity">
    <text evidence="1">Belongs to the 'GDXG' lipolytic enzyme family.</text>
</comment>
<organism evidence="4 6">
    <name type="scientific">Mycobacterium celatum</name>
    <dbReference type="NCBI Taxonomy" id="28045"/>
    <lineage>
        <taxon>Bacteria</taxon>
        <taxon>Bacillati</taxon>
        <taxon>Actinomycetota</taxon>
        <taxon>Actinomycetes</taxon>
        <taxon>Mycobacteriales</taxon>
        <taxon>Mycobacteriaceae</taxon>
        <taxon>Mycobacterium</taxon>
    </lineage>
</organism>
<dbReference type="EMBL" id="PDKV01000006">
    <property type="protein sequence ID" value="PIB79741.1"/>
    <property type="molecule type" value="Genomic_DNA"/>
</dbReference>
<dbReference type="EMBL" id="LQOM01000037">
    <property type="protein sequence ID" value="ORV09927.1"/>
    <property type="molecule type" value="Genomic_DNA"/>
</dbReference>
<reference evidence="5 7" key="2">
    <citation type="journal article" date="2017" name="Infect. Genet. Evol.">
        <title>The new phylogeny of the genus Mycobacterium: The old and the news.</title>
        <authorList>
            <person name="Tortoli E."/>
            <person name="Fedrizzi T."/>
            <person name="Meehan C.J."/>
            <person name="Trovato A."/>
            <person name="Grottola A."/>
            <person name="Giacobazzi E."/>
            <person name="Serpini G.F."/>
            <person name="Tagliazucchi S."/>
            <person name="Fabio A."/>
            <person name="Bettua C."/>
            <person name="Bertorelli R."/>
            <person name="Frascaro F."/>
            <person name="De Sanctis V."/>
            <person name="Pecorari M."/>
            <person name="Jousson O."/>
            <person name="Segata N."/>
            <person name="Cirillo D.M."/>
        </authorList>
    </citation>
    <scope>NUCLEOTIDE SEQUENCE [LARGE SCALE GENOMIC DNA]</scope>
    <source>
        <strain evidence="5 7">NCTC 12882</strain>
    </source>
</reference>
<evidence type="ECO:0000256" key="2">
    <source>
        <dbReference type="ARBA" id="ARBA00022801"/>
    </source>
</evidence>
<dbReference type="InterPro" id="IPR013094">
    <property type="entry name" value="AB_hydrolase_3"/>
</dbReference>
<name>A0A1X1RN51_MYCCE</name>
<evidence type="ECO:0000313" key="7">
    <source>
        <dbReference type="Proteomes" id="UP000230971"/>
    </source>
</evidence>
<dbReference type="PANTHER" id="PTHR48081:SF30">
    <property type="entry name" value="ACETYL-HYDROLASE LIPR-RELATED"/>
    <property type="match status" value="1"/>
</dbReference>
<dbReference type="AlphaFoldDB" id="A0A1X1RN51"/>
<dbReference type="RefSeq" id="WP_062538453.1">
    <property type="nucleotide sequence ID" value="NZ_BBUN01000026.1"/>
</dbReference>
<dbReference type="Pfam" id="PF07859">
    <property type="entry name" value="Abhydrolase_3"/>
    <property type="match status" value="1"/>
</dbReference>
<dbReference type="Gene3D" id="3.40.50.1820">
    <property type="entry name" value="alpha/beta hydrolase"/>
    <property type="match status" value="1"/>
</dbReference>
<evidence type="ECO:0000313" key="6">
    <source>
        <dbReference type="Proteomes" id="UP000193907"/>
    </source>
</evidence>
<dbReference type="SUPFAM" id="SSF53474">
    <property type="entry name" value="alpha/beta-Hydrolases"/>
    <property type="match status" value="1"/>
</dbReference>
<comment type="caution">
    <text evidence="4">The sequence shown here is derived from an EMBL/GenBank/DDBJ whole genome shotgun (WGS) entry which is preliminary data.</text>
</comment>
<feature type="domain" description="Alpha/beta hydrolase fold-3" evidence="3">
    <location>
        <begin position="100"/>
        <end position="302"/>
    </location>
</feature>
<dbReference type="Proteomes" id="UP000230971">
    <property type="component" value="Unassembled WGS sequence"/>
</dbReference>
<evidence type="ECO:0000259" key="3">
    <source>
        <dbReference type="Pfam" id="PF07859"/>
    </source>
</evidence>
<dbReference type="Proteomes" id="UP000193907">
    <property type="component" value="Unassembled WGS sequence"/>
</dbReference>
<proteinExistence type="inferred from homology"/>
<reference evidence="4 6" key="1">
    <citation type="submission" date="2016-01" db="EMBL/GenBank/DDBJ databases">
        <title>The new phylogeny of the genus Mycobacterium.</title>
        <authorList>
            <person name="Tarcisio F."/>
            <person name="Conor M."/>
            <person name="Antonella G."/>
            <person name="Elisabetta G."/>
            <person name="Giulia F.S."/>
            <person name="Sara T."/>
            <person name="Anna F."/>
            <person name="Clotilde B."/>
            <person name="Roberto B."/>
            <person name="Veronica D.S."/>
            <person name="Fabio R."/>
            <person name="Monica P."/>
            <person name="Olivier J."/>
            <person name="Enrico T."/>
            <person name="Nicola S."/>
        </authorList>
    </citation>
    <scope>NUCLEOTIDE SEQUENCE [LARGE SCALE GENOMIC DNA]</scope>
    <source>
        <strain evidence="4 6">DSM 44243</strain>
    </source>
</reference>
<evidence type="ECO:0000313" key="5">
    <source>
        <dbReference type="EMBL" id="PIB79741.1"/>
    </source>
</evidence>
<evidence type="ECO:0000313" key="4">
    <source>
        <dbReference type="EMBL" id="ORV09927.1"/>
    </source>
</evidence>
<dbReference type="InterPro" id="IPR029058">
    <property type="entry name" value="AB_hydrolase_fold"/>
</dbReference>
<dbReference type="STRING" id="28045.AWB95_17050"/>
<dbReference type="OrthoDB" id="128186at2"/>
<keyword evidence="6" id="KW-1185">Reference proteome</keyword>
<gene>
    <name evidence="4" type="ORF">AWB95_17050</name>
    <name evidence="5" type="ORF">CQY23_07470</name>
</gene>
<keyword evidence="2 5" id="KW-0378">Hydrolase</keyword>
<evidence type="ECO:0000256" key="1">
    <source>
        <dbReference type="ARBA" id="ARBA00010515"/>
    </source>
</evidence>
<accession>A0A1X1RN51</accession>